<comment type="subcellular location">
    <subcellularLocation>
        <location evidence="1">Nucleus</location>
    </subcellularLocation>
</comment>
<evidence type="ECO:0000256" key="5">
    <source>
        <dbReference type="ARBA" id="ARBA00023242"/>
    </source>
</evidence>
<organism evidence="8 9">
    <name type="scientific">Artemisia annua</name>
    <name type="common">Sweet wormwood</name>
    <dbReference type="NCBI Taxonomy" id="35608"/>
    <lineage>
        <taxon>Eukaryota</taxon>
        <taxon>Viridiplantae</taxon>
        <taxon>Streptophyta</taxon>
        <taxon>Embryophyta</taxon>
        <taxon>Tracheophyta</taxon>
        <taxon>Spermatophyta</taxon>
        <taxon>Magnoliopsida</taxon>
        <taxon>eudicotyledons</taxon>
        <taxon>Gunneridae</taxon>
        <taxon>Pentapetalae</taxon>
        <taxon>asterids</taxon>
        <taxon>campanulids</taxon>
        <taxon>Asterales</taxon>
        <taxon>Asteraceae</taxon>
        <taxon>Asteroideae</taxon>
        <taxon>Anthemideae</taxon>
        <taxon>Artemisiinae</taxon>
        <taxon>Artemisia</taxon>
    </lineage>
</organism>
<dbReference type="InterPro" id="IPR045314">
    <property type="entry name" value="bZIP_plant_GBF1"/>
</dbReference>
<dbReference type="PROSITE" id="PS50217">
    <property type="entry name" value="BZIP"/>
    <property type="match status" value="1"/>
</dbReference>
<keyword evidence="2" id="KW-0805">Transcription regulation</keyword>
<sequence length="172" mass="19802">MLSSIFPSNDDHVSFSSFLDDIIIDFPLSNDWSLKPDSSSSGSDDGETNQWDISPIDHERKRKRMISNRESAKRSRMKKQKHLEDLKNQVSQYKAGVQELMNRLRFVNHNGQLVCRENERLRSESLMLQQKLCILNQLLVVPELMNGIPSAWPCNNNVTTINKQSLPSLITF</sequence>
<dbReference type="GO" id="GO:0003700">
    <property type="term" value="F:DNA-binding transcription factor activity"/>
    <property type="evidence" value="ECO:0007669"/>
    <property type="project" value="InterPro"/>
</dbReference>
<evidence type="ECO:0000256" key="4">
    <source>
        <dbReference type="ARBA" id="ARBA00023163"/>
    </source>
</evidence>
<keyword evidence="9" id="KW-1185">Reference proteome</keyword>
<feature type="region of interest" description="Disordered" evidence="6">
    <location>
        <begin position="35"/>
        <end position="79"/>
    </location>
</feature>
<dbReference type="Gene3D" id="1.20.5.170">
    <property type="match status" value="1"/>
</dbReference>
<evidence type="ECO:0000256" key="2">
    <source>
        <dbReference type="ARBA" id="ARBA00023015"/>
    </source>
</evidence>
<reference evidence="8 9" key="1">
    <citation type="journal article" date="2018" name="Mol. Plant">
        <title>The genome of Artemisia annua provides insight into the evolution of Asteraceae family and artemisinin biosynthesis.</title>
        <authorList>
            <person name="Shen Q."/>
            <person name="Zhang L."/>
            <person name="Liao Z."/>
            <person name="Wang S."/>
            <person name="Yan T."/>
            <person name="Shi P."/>
            <person name="Liu M."/>
            <person name="Fu X."/>
            <person name="Pan Q."/>
            <person name="Wang Y."/>
            <person name="Lv Z."/>
            <person name="Lu X."/>
            <person name="Zhang F."/>
            <person name="Jiang W."/>
            <person name="Ma Y."/>
            <person name="Chen M."/>
            <person name="Hao X."/>
            <person name="Li L."/>
            <person name="Tang Y."/>
            <person name="Lv G."/>
            <person name="Zhou Y."/>
            <person name="Sun X."/>
            <person name="Brodelius P.E."/>
            <person name="Rose J.K.C."/>
            <person name="Tang K."/>
        </authorList>
    </citation>
    <scope>NUCLEOTIDE SEQUENCE [LARGE SCALE GENOMIC DNA]</scope>
    <source>
        <strain evidence="9">cv. Huhao1</strain>
        <tissue evidence="8">Leaf</tissue>
    </source>
</reference>
<keyword evidence="4" id="KW-0804">Transcription</keyword>
<protein>
    <submittedName>
        <fullName evidence="8">Basic-leucine zipper domain-containing protein</fullName>
    </submittedName>
</protein>
<name>A0A2U1M143_ARTAN</name>
<feature type="domain" description="BZIP" evidence="7">
    <location>
        <begin position="58"/>
        <end position="104"/>
    </location>
</feature>
<evidence type="ECO:0000256" key="6">
    <source>
        <dbReference type="SAM" id="MobiDB-lite"/>
    </source>
</evidence>
<keyword evidence="5" id="KW-0539">Nucleus</keyword>
<dbReference type="InterPro" id="IPR046347">
    <property type="entry name" value="bZIP_sf"/>
</dbReference>
<proteinExistence type="predicted"/>
<dbReference type="FunFam" id="1.20.5.170:FF:000020">
    <property type="entry name" value="BZIP transcription factor"/>
    <property type="match status" value="1"/>
</dbReference>
<gene>
    <name evidence="8" type="ORF">CTI12_AA431870</name>
</gene>
<evidence type="ECO:0000259" key="7">
    <source>
        <dbReference type="PROSITE" id="PS50217"/>
    </source>
</evidence>
<dbReference type="Proteomes" id="UP000245207">
    <property type="component" value="Unassembled WGS sequence"/>
</dbReference>
<evidence type="ECO:0000313" key="9">
    <source>
        <dbReference type="Proteomes" id="UP000245207"/>
    </source>
</evidence>
<dbReference type="OrthoDB" id="551672at2759"/>
<evidence type="ECO:0000256" key="1">
    <source>
        <dbReference type="ARBA" id="ARBA00004123"/>
    </source>
</evidence>
<dbReference type="PANTHER" id="PTHR45764">
    <property type="entry name" value="BZIP TRANSCRIPTION FACTOR 44"/>
    <property type="match status" value="1"/>
</dbReference>
<dbReference type="CDD" id="cd14702">
    <property type="entry name" value="bZIP_plant_GBF1"/>
    <property type="match status" value="1"/>
</dbReference>
<dbReference type="SUPFAM" id="SSF57959">
    <property type="entry name" value="Leucine zipper domain"/>
    <property type="match status" value="1"/>
</dbReference>
<dbReference type="GO" id="GO:0046982">
    <property type="term" value="F:protein heterodimerization activity"/>
    <property type="evidence" value="ECO:0007669"/>
    <property type="project" value="UniProtKB-ARBA"/>
</dbReference>
<dbReference type="SMART" id="SM00338">
    <property type="entry name" value="BRLZ"/>
    <property type="match status" value="1"/>
</dbReference>
<dbReference type="GO" id="GO:0045893">
    <property type="term" value="P:positive regulation of DNA-templated transcription"/>
    <property type="evidence" value="ECO:0007669"/>
    <property type="project" value="TreeGrafter"/>
</dbReference>
<dbReference type="AlphaFoldDB" id="A0A2U1M143"/>
<evidence type="ECO:0000313" key="8">
    <source>
        <dbReference type="EMBL" id="PWA54924.1"/>
    </source>
</evidence>
<dbReference type="PANTHER" id="PTHR45764:SF21">
    <property type="entry name" value="OS03G0770000 PROTEIN"/>
    <property type="match status" value="1"/>
</dbReference>
<dbReference type="InterPro" id="IPR004827">
    <property type="entry name" value="bZIP"/>
</dbReference>
<dbReference type="GO" id="GO:0000976">
    <property type="term" value="F:transcription cis-regulatory region binding"/>
    <property type="evidence" value="ECO:0007669"/>
    <property type="project" value="TreeGrafter"/>
</dbReference>
<dbReference type="EMBL" id="PKPP01006921">
    <property type="protein sequence ID" value="PWA54924.1"/>
    <property type="molecule type" value="Genomic_DNA"/>
</dbReference>
<dbReference type="Pfam" id="PF07716">
    <property type="entry name" value="bZIP_2"/>
    <property type="match status" value="1"/>
</dbReference>
<evidence type="ECO:0000256" key="3">
    <source>
        <dbReference type="ARBA" id="ARBA00023125"/>
    </source>
</evidence>
<comment type="caution">
    <text evidence="8">The sequence shown here is derived from an EMBL/GenBank/DDBJ whole genome shotgun (WGS) entry which is preliminary data.</text>
</comment>
<dbReference type="PROSITE" id="PS00036">
    <property type="entry name" value="BZIP_BASIC"/>
    <property type="match status" value="1"/>
</dbReference>
<dbReference type="GO" id="GO:0005634">
    <property type="term" value="C:nucleus"/>
    <property type="evidence" value="ECO:0007669"/>
    <property type="project" value="UniProtKB-SubCell"/>
</dbReference>
<accession>A0A2U1M143</accession>
<keyword evidence="3" id="KW-0238">DNA-binding</keyword>